<proteinExistence type="inferred from homology"/>
<dbReference type="HOGENOM" id="CLU_015101_2_1_1"/>
<reference evidence="6" key="1">
    <citation type="journal article" date="2009" name="Rice">
        <title>De Novo Next Generation Sequencing of Plant Genomes.</title>
        <authorList>
            <person name="Rounsley S."/>
            <person name="Marri P.R."/>
            <person name="Yu Y."/>
            <person name="He R."/>
            <person name="Sisneros N."/>
            <person name="Goicoechea J.L."/>
            <person name="Lee S.J."/>
            <person name="Angelova A."/>
            <person name="Kudrna D."/>
            <person name="Luo M."/>
            <person name="Affourtit J."/>
            <person name="Desany B."/>
            <person name="Knight J."/>
            <person name="Niazi F."/>
            <person name="Egholm M."/>
            <person name="Wing R.A."/>
        </authorList>
    </citation>
    <scope>NUCLEOTIDE SEQUENCE [LARGE SCALE GENOMIC DNA]</scope>
    <source>
        <strain evidence="6">cv. IRGC 105608</strain>
    </source>
</reference>
<dbReference type="InterPro" id="IPR001087">
    <property type="entry name" value="GDSL"/>
</dbReference>
<reference evidence="6" key="2">
    <citation type="submission" date="2015-03" db="UniProtKB">
        <authorList>
            <consortium name="EnsemblPlants"/>
        </authorList>
    </citation>
    <scope>IDENTIFICATION</scope>
</reference>
<evidence type="ECO:0000256" key="4">
    <source>
        <dbReference type="ARBA" id="ARBA00023180"/>
    </source>
</evidence>
<feature type="signal peptide" evidence="5">
    <location>
        <begin position="1"/>
        <end position="20"/>
    </location>
</feature>
<dbReference type="PANTHER" id="PTHR22835:SF559">
    <property type="entry name" value="OS01G0215500 PROTEIN"/>
    <property type="match status" value="1"/>
</dbReference>
<dbReference type="eggNOG" id="ENOG502QSMM">
    <property type="taxonomic scope" value="Eukaryota"/>
</dbReference>
<dbReference type="GO" id="GO:0016788">
    <property type="term" value="F:hydrolase activity, acting on ester bonds"/>
    <property type="evidence" value="ECO:0007669"/>
    <property type="project" value="InterPro"/>
</dbReference>
<dbReference type="EnsemblPlants" id="OBART01G07310.1">
    <property type="protein sequence ID" value="OBART01G07310.1"/>
    <property type="gene ID" value="OBART01G07310"/>
</dbReference>
<dbReference type="STRING" id="65489.A0A0D3EL32"/>
<keyword evidence="3" id="KW-0378">Hydrolase</keyword>
<organism evidence="6">
    <name type="scientific">Oryza barthii</name>
    <dbReference type="NCBI Taxonomy" id="65489"/>
    <lineage>
        <taxon>Eukaryota</taxon>
        <taxon>Viridiplantae</taxon>
        <taxon>Streptophyta</taxon>
        <taxon>Embryophyta</taxon>
        <taxon>Tracheophyta</taxon>
        <taxon>Spermatophyta</taxon>
        <taxon>Magnoliopsida</taxon>
        <taxon>Liliopsida</taxon>
        <taxon>Poales</taxon>
        <taxon>Poaceae</taxon>
        <taxon>BOP clade</taxon>
        <taxon>Oryzoideae</taxon>
        <taxon>Oryzeae</taxon>
        <taxon>Oryzinae</taxon>
        <taxon>Oryza</taxon>
    </lineage>
</organism>
<dbReference type="PANTHER" id="PTHR22835">
    <property type="entry name" value="ZINC FINGER FYVE DOMAIN CONTAINING PROTEIN"/>
    <property type="match status" value="1"/>
</dbReference>
<dbReference type="InterPro" id="IPR035669">
    <property type="entry name" value="SGNH_plant_lipase-like"/>
</dbReference>
<protein>
    <recommendedName>
        <fullName evidence="8">Esterase</fullName>
    </recommendedName>
</protein>
<comment type="similarity">
    <text evidence="1">Belongs to the 'GDSL' lipolytic enzyme family.</text>
</comment>
<evidence type="ECO:0000313" key="6">
    <source>
        <dbReference type="EnsemblPlants" id="OBART01G07310.1"/>
    </source>
</evidence>
<dbReference type="InterPro" id="IPR036514">
    <property type="entry name" value="SGNH_hydro_sf"/>
</dbReference>
<dbReference type="Gramene" id="OBART01G07310.1">
    <property type="protein sequence ID" value="OBART01G07310.1"/>
    <property type="gene ID" value="OBART01G07310"/>
</dbReference>
<evidence type="ECO:0000256" key="3">
    <source>
        <dbReference type="ARBA" id="ARBA00022801"/>
    </source>
</evidence>
<feature type="chain" id="PRO_5002271078" description="Esterase" evidence="5">
    <location>
        <begin position="21"/>
        <end position="411"/>
    </location>
</feature>
<dbReference type="PaxDb" id="65489-OBART01G07310.1"/>
<evidence type="ECO:0000256" key="1">
    <source>
        <dbReference type="ARBA" id="ARBA00008668"/>
    </source>
</evidence>
<dbReference type="CDD" id="cd01837">
    <property type="entry name" value="SGNH_plant_lipase_like"/>
    <property type="match status" value="1"/>
</dbReference>
<evidence type="ECO:0000313" key="7">
    <source>
        <dbReference type="Proteomes" id="UP000026960"/>
    </source>
</evidence>
<accession>A0A0D3EL32</accession>
<evidence type="ECO:0000256" key="5">
    <source>
        <dbReference type="SAM" id="SignalP"/>
    </source>
</evidence>
<keyword evidence="7" id="KW-1185">Reference proteome</keyword>
<evidence type="ECO:0008006" key="8">
    <source>
        <dbReference type="Google" id="ProtNLM"/>
    </source>
</evidence>
<dbReference type="Proteomes" id="UP000026960">
    <property type="component" value="Chromosome 1"/>
</dbReference>
<name>A0A0D3EL32_9ORYZ</name>
<dbReference type="Gene3D" id="3.40.50.1110">
    <property type="entry name" value="SGNH hydrolase"/>
    <property type="match status" value="1"/>
</dbReference>
<dbReference type="Pfam" id="PF00657">
    <property type="entry name" value="Lipase_GDSL"/>
    <property type="match status" value="1"/>
</dbReference>
<dbReference type="AlphaFoldDB" id="A0A0D3EL32"/>
<keyword evidence="2 5" id="KW-0732">Signal</keyword>
<evidence type="ECO:0000256" key="2">
    <source>
        <dbReference type="ARBA" id="ARBA00022729"/>
    </source>
</evidence>
<keyword evidence="4" id="KW-0325">Glycoprotein</keyword>
<sequence length="411" mass="43887">MMQKYLWIQIFVLLSSFSFSVETDYASIFSFGDSFSDTGNIVLIYGPARTDLVMTKPPYGMTFFDHPSGRLSDGRLIIDFIAQALGLPLLPPSFAANRSFEHGANFATAGGTALDRAFFVANNFTVMSPFNISLGDQLGWLDGMKPSLCGGKPGGCEGYFSESLFFVGELGWNDYSAVLLAGRGVDEARSLTPRVVGTIRAATQKLIDGGARTVFVSGITPMGCSSANLVLFAGSSEADYEPDTGCLRSLNQLSMEHNRQLRHALAQLGGARIIYGDFYTPLVELAATPRRFGIDGEEGALRACCGSGGGLYNFEFNMSAQCGMAGVTVCGDPSAYVNWDGVHLTEAAYHHVADGWLRGPYANPPLLSSSVAAAGDEHLRWSSMAKFGYAPAIKTRPTNAVAALSTKPSSV</sequence>